<dbReference type="KEGG" id="pib:BBD41_16635"/>
<dbReference type="EMBL" id="CP016809">
    <property type="protein sequence ID" value="ANY74076.1"/>
    <property type="molecule type" value="Genomic_DNA"/>
</dbReference>
<evidence type="ECO:0000313" key="1">
    <source>
        <dbReference type="EMBL" id="ANY74076.1"/>
    </source>
</evidence>
<proteinExistence type="predicted"/>
<sequence length="401" mass="46961">MEKKFVVLQPQYMRDFQCIGAACTDTCCSGWQVSIDRPTYKKYRKIKDRSIAEKVSNFLVENDNPTEEAFAYIKLNDDRCGFLDQGLCGLQLNYGEEYLSKTCLVYPRVLNHVDDRLEMSAKLSCPEAAKLSLLNEDIMEFDIVECNLNSRYNISRAVNTEGDSWRSSFWDIRTFVIDLLQNRKYSISERMILLGMFCNRLHEASILNDKSAINKLISEYSIKIDNPQMRKQISKLPTANHVQIKLLMELMENRRTNHARFNEYTNQLKEAFLLDSLDQRRIEERFKLGQVKYYRPFMVQHSYILENYLVNLVFERLFLFDPNFSVMDDYILLVAMYSTIRFYLQGVAAFNERMTAEEAVAVIQACVKNIEHDGLYLKRITDFIKSVELDLHALLIVLVNE</sequence>
<dbReference type="RefSeq" id="WP_099478267.1">
    <property type="nucleotide sequence ID" value="NZ_CP016809.1"/>
</dbReference>
<reference evidence="1" key="1">
    <citation type="submission" date="2016-08" db="EMBL/GenBank/DDBJ databases">
        <title>Complete Genome Seqeunce of Paenibacillus sp. nov. IHBB 9852 from high altitute lake of Indian trans-Himalayas.</title>
        <authorList>
            <person name="Kiran S."/>
            <person name="Swarnkar M.K."/>
            <person name="Rana A."/>
            <person name="Tewari R."/>
            <person name="Gulati A."/>
        </authorList>
    </citation>
    <scope>NUCLEOTIDE SEQUENCE [LARGE SCALE GENOMIC DNA]</scope>
    <source>
        <strain evidence="1">IHBB 9852</strain>
    </source>
</reference>
<name>A0A1B2E254_9BACL</name>
<gene>
    <name evidence="1" type="ORF">BBD41_16635</name>
</gene>
<accession>A0A1B2E254</accession>
<organism evidence="1">
    <name type="scientific">Paenibacillus ihbetae</name>
    <dbReference type="NCBI Taxonomy" id="1870820"/>
    <lineage>
        <taxon>Bacteria</taxon>
        <taxon>Bacillati</taxon>
        <taxon>Bacillota</taxon>
        <taxon>Bacilli</taxon>
        <taxon>Bacillales</taxon>
        <taxon>Paenibacillaceae</taxon>
        <taxon>Paenibacillus</taxon>
    </lineage>
</organism>
<protein>
    <recommendedName>
        <fullName evidence="2">Lysine-N-methylase</fullName>
    </recommendedName>
</protein>
<dbReference type="AlphaFoldDB" id="A0A1B2E254"/>
<evidence type="ECO:0008006" key="2">
    <source>
        <dbReference type="Google" id="ProtNLM"/>
    </source>
</evidence>
<dbReference type="NCBIfam" id="NF038110">
    <property type="entry name" value="Lys_methyl_FliB"/>
    <property type="match status" value="1"/>
</dbReference>